<evidence type="ECO:0000313" key="5">
    <source>
        <dbReference type="Proteomes" id="UP000693946"/>
    </source>
</evidence>
<organism evidence="4 5">
    <name type="scientific">Solea senegalensis</name>
    <name type="common">Senegalese sole</name>
    <dbReference type="NCBI Taxonomy" id="28829"/>
    <lineage>
        <taxon>Eukaryota</taxon>
        <taxon>Metazoa</taxon>
        <taxon>Chordata</taxon>
        <taxon>Craniata</taxon>
        <taxon>Vertebrata</taxon>
        <taxon>Euteleostomi</taxon>
        <taxon>Actinopterygii</taxon>
        <taxon>Neopterygii</taxon>
        <taxon>Teleostei</taxon>
        <taxon>Neoteleostei</taxon>
        <taxon>Acanthomorphata</taxon>
        <taxon>Carangaria</taxon>
        <taxon>Pleuronectiformes</taxon>
        <taxon>Pleuronectoidei</taxon>
        <taxon>Soleidae</taxon>
        <taxon>Solea</taxon>
    </lineage>
</organism>
<evidence type="ECO:0000256" key="1">
    <source>
        <dbReference type="ARBA" id="ARBA00023054"/>
    </source>
</evidence>
<dbReference type="Proteomes" id="UP000693946">
    <property type="component" value="Unassembled WGS sequence"/>
</dbReference>
<feature type="domain" description="Translin-associated factor X-interacting protein 1 N-terminal" evidence="3">
    <location>
        <begin position="197"/>
        <end position="258"/>
    </location>
</feature>
<protein>
    <recommendedName>
        <fullName evidence="3">Translin-associated factor X-interacting protein 1 N-terminal domain-containing protein</fullName>
    </recommendedName>
</protein>
<dbReference type="Pfam" id="PF15739">
    <property type="entry name" value="TSNAXIP1_N"/>
    <property type="match status" value="1"/>
</dbReference>
<proteinExistence type="predicted"/>
<comment type="caution">
    <text evidence="4">The sequence shown here is derived from an EMBL/GenBank/DDBJ whole genome shotgun (WGS) entry which is preliminary data.</text>
</comment>
<feature type="compositionally biased region" description="Polar residues" evidence="2">
    <location>
        <begin position="92"/>
        <end position="115"/>
    </location>
</feature>
<gene>
    <name evidence="4" type="ORF">JOB18_017987</name>
</gene>
<evidence type="ECO:0000256" key="2">
    <source>
        <dbReference type="SAM" id="MobiDB-lite"/>
    </source>
</evidence>
<feature type="region of interest" description="Disordered" evidence="2">
    <location>
        <begin position="83"/>
        <end position="131"/>
    </location>
</feature>
<reference evidence="4 5" key="1">
    <citation type="journal article" date="2021" name="Sci. Rep.">
        <title>Chromosome anchoring in Senegalese sole (Solea senegalensis) reveals sex-associated markers and genome rearrangements in flatfish.</title>
        <authorList>
            <person name="Guerrero-Cozar I."/>
            <person name="Gomez-Garrido J."/>
            <person name="Berbel C."/>
            <person name="Martinez-Blanch J.F."/>
            <person name="Alioto T."/>
            <person name="Claros M.G."/>
            <person name="Gagnaire P.A."/>
            <person name="Manchado M."/>
        </authorList>
    </citation>
    <scope>NUCLEOTIDE SEQUENCE [LARGE SCALE GENOMIC DNA]</scope>
    <source>
        <strain evidence="4">Sse05_10M</strain>
    </source>
</reference>
<keyword evidence="1" id="KW-0175">Coiled coil</keyword>
<keyword evidence="5" id="KW-1185">Reference proteome</keyword>
<dbReference type="EMBL" id="JAGKHQ010000887">
    <property type="protein sequence ID" value="KAG7463292.1"/>
    <property type="molecule type" value="Genomic_DNA"/>
</dbReference>
<evidence type="ECO:0000259" key="3">
    <source>
        <dbReference type="Pfam" id="PF15739"/>
    </source>
</evidence>
<dbReference type="PANTHER" id="PTHR34916">
    <property type="entry name" value="GI:13385330"/>
    <property type="match status" value="1"/>
</dbReference>
<dbReference type="PANTHER" id="PTHR34916:SF1">
    <property type="entry name" value="GI:13385330"/>
    <property type="match status" value="1"/>
</dbReference>
<dbReference type="AlphaFoldDB" id="A0AAV6PJD8"/>
<sequence>MSSSRRPNCFRSDVHRLLQAAEAGQRADVLTYFSGHLGPRSLNHSLPRMDTKQRFWKTSKSQEETPDPLTVRQRRTKTLTYVHNKEMKESPSEFTTSTAAVESEISESGQAQASDRASHADRRVNPSLPNTARRSLKFVPFQLSALSQKKQHFSSNPEGKQQGLNNEDQLKTKQWFGRESAAKQDPWVGINVAEMHERKLHKELKKLSAQSWPSRDRLAVFSDVFDDVCECSPVFGRILREIKTDYDLYVNHLMTSQSPPHDMVRHTVHNK</sequence>
<dbReference type="InterPro" id="IPR032755">
    <property type="entry name" value="TSNAXIP1_N"/>
</dbReference>
<accession>A0AAV6PJD8</accession>
<name>A0AAV6PJD8_SOLSE</name>
<evidence type="ECO:0000313" key="4">
    <source>
        <dbReference type="EMBL" id="KAG7463292.1"/>
    </source>
</evidence>